<evidence type="ECO:0000256" key="1">
    <source>
        <dbReference type="ARBA" id="ARBA00022801"/>
    </source>
</evidence>
<dbReference type="Gene3D" id="2.30.40.10">
    <property type="entry name" value="Urease, subunit C, domain 1"/>
    <property type="match status" value="1"/>
</dbReference>
<dbReference type="Proteomes" id="UP000050360">
    <property type="component" value="Unassembled WGS sequence"/>
</dbReference>
<accession>A0A0N8KRF0</accession>
<protein>
    <submittedName>
        <fullName evidence="3">N-ethylammeline chlorohydrolase</fullName>
    </submittedName>
</protein>
<organism evidence="3 4">
    <name type="scientific">Candidatus Methanoperedens nitratireducens</name>
    <dbReference type="NCBI Taxonomy" id="1392998"/>
    <lineage>
        <taxon>Archaea</taxon>
        <taxon>Methanobacteriati</taxon>
        <taxon>Methanobacteriota</taxon>
        <taxon>Stenosarchaea group</taxon>
        <taxon>Methanomicrobia</taxon>
        <taxon>Methanosarcinales</taxon>
        <taxon>ANME-2 cluster</taxon>
        <taxon>Candidatus Methanoperedentaceae</taxon>
        <taxon>Candidatus Methanoperedens</taxon>
    </lineage>
</organism>
<proteinExistence type="predicted"/>
<sequence length="433" mass="47838">MPWGITNVNLLINGDLVRNKTIVIDFGNIQYIGSNEIAGKRYKLEYALDGKSKLALPGLINGHTHFCHGSLRGTADNIALNSWLEKINKYRSNVKKSDIKVYTNLICLELIKSGTTAFVSQQNPIYIQEAMKACGKFGIRGVFAPIIIDKGAVPDKLLSASYKTFKNFDELEKICENSRNRLKVVYGPMSLYNCSSELLKEVSEASITRNNRVHIHLGETKEGAIAIKKKYKMSEVEVLKSIGLLKKTTSLVHCIHVKDNDLHKIKSADASIIHCPTSNSKSGDGIAPISQMLEMGINVGLGTDGPASNGSQSMLWEMKFAVLLQRVKKNKFPSHKALDMATINNAKSMGINDMGSLKIGNKADIVLIDLKAPNMIPWENVAFHVIYGCNDRNVSDVIVNGEILLKNQKILCVDEKKIINEAIRSLPSETNIL</sequence>
<dbReference type="InterPro" id="IPR006680">
    <property type="entry name" value="Amidohydro-rel"/>
</dbReference>
<name>A0A0N8KRF0_9EURY</name>
<dbReference type="SUPFAM" id="SSF51556">
    <property type="entry name" value="Metallo-dependent hydrolases"/>
    <property type="match status" value="1"/>
</dbReference>
<dbReference type="Pfam" id="PF01979">
    <property type="entry name" value="Amidohydro_1"/>
    <property type="match status" value="1"/>
</dbReference>
<dbReference type="InterPro" id="IPR050287">
    <property type="entry name" value="MTA/SAH_deaminase"/>
</dbReference>
<dbReference type="InterPro" id="IPR011059">
    <property type="entry name" value="Metal-dep_hydrolase_composite"/>
</dbReference>
<dbReference type="AlphaFoldDB" id="A0A0N8KRF0"/>
<dbReference type="Gene3D" id="3.20.20.140">
    <property type="entry name" value="Metal-dependent hydrolases"/>
    <property type="match status" value="1"/>
</dbReference>
<evidence type="ECO:0000313" key="3">
    <source>
        <dbReference type="EMBL" id="KPQ44754.1"/>
    </source>
</evidence>
<dbReference type="PANTHER" id="PTHR43794:SF11">
    <property type="entry name" value="AMIDOHYDROLASE-RELATED DOMAIN-CONTAINING PROTEIN"/>
    <property type="match status" value="1"/>
</dbReference>
<comment type="caution">
    <text evidence="3">The sequence shown here is derived from an EMBL/GenBank/DDBJ whole genome shotgun (WGS) entry which is preliminary data.</text>
</comment>
<dbReference type="SUPFAM" id="SSF51338">
    <property type="entry name" value="Composite domain of metallo-dependent hydrolases"/>
    <property type="match status" value="1"/>
</dbReference>
<feature type="domain" description="Amidohydrolase-related" evidence="2">
    <location>
        <begin position="55"/>
        <end position="403"/>
    </location>
</feature>
<dbReference type="PANTHER" id="PTHR43794">
    <property type="entry name" value="AMINOHYDROLASE SSNA-RELATED"/>
    <property type="match status" value="1"/>
</dbReference>
<gene>
    <name evidence="3" type="ORF">MPEBLZ_00640</name>
</gene>
<reference evidence="3 4" key="1">
    <citation type="submission" date="2015-09" db="EMBL/GenBank/DDBJ databases">
        <title>A metagenomics-based metabolic model of nitrate-dependent anaerobic oxidation of methane by Methanoperedens-like archaea.</title>
        <authorList>
            <person name="Arshad A."/>
            <person name="Speth D.R."/>
            <person name="De Graaf R.M."/>
            <person name="Op Den Camp H.J."/>
            <person name="Jetten M.S."/>
            <person name="Welte C.U."/>
        </authorList>
    </citation>
    <scope>NUCLEOTIDE SEQUENCE [LARGE SCALE GENOMIC DNA]</scope>
</reference>
<keyword evidence="1 3" id="KW-0378">Hydrolase</keyword>
<dbReference type="GO" id="GO:0016810">
    <property type="term" value="F:hydrolase activity, acting on carbon-nitrogen (but not peptide) bonds"/>
    <property type="evidence" value="ECO:0007669"/>
    <property type="project" value="InterPro"/>
</dbReference>
<dbReference type="EMBL" id="LKCM01000058">
    <property type="protein sequence ID" value="KPQ44754.1"/>
    <property type="molecule type" value="Genomic_DNA"/>
</dbReference>
<evidence type="ECO:0000259" key="2">
    <source>
        <dbReference type="Pfam" id="PF01979"/>
    </source>
</evidence>
<dbReference type="CDD" id="cd01298">
    <property type="entry name" value="ATZ_TRZ_like"/>
    <property type="match status" value="1"/>
</dbReference>
<evidence type="ECO:0000313" key="4">
    <source>
        <dbReference type="Proteomes" id="UP000050360"/>
    </source>
</evidence>
<dbReference type="InterPro" id="IPR032466">
    <property type="entry name" value="Metal_Hydrolase"/>
</dbReference>